<name>A0ACC2EX80_DIPCM</name>
<comment type="caution">
    <text evidence="1">The sequence shown here is derived from an EMBL/GenBank/DDBJ whole genome shotgun (WGS) entry which is preliminary data.</text>
</comment>
<sequence length="454" mass="52238">MCRPSIRGGGRGIPSSSSSSVEAKGRVALLCRIREASLDFKSISWLFVSYRRLLLDHRHLVRLAFIFFVAILSTALLGLLAVPKCKINPWPAPSHHHPSSNSRYWDPASAFPRCSMDLCFNFSRCHRSEQLLIYSYNSPQPEQPKPTYMHQFPSSIWHTSDPEKACLLFYFSDSQANTDAWIKPKLSNLLPYWNNGLNHVIISFADRWSDTNPPSQSIGMASILATNLRTTTYRPHFDISIPLPRLNLDVPSELGSLKPFERKYFLTFKGTRYLSREGNFRSSATFRNMHNGVDVIVATTCKHETIDKLLRWQPWRGSKCDNDQVIFDSYDFLELLNSTFGLVPAGRSPASYRMLEVLSVGMIPILIVENYLRPFNSLIQWQHCLLQFSTSEMHLILPTLRKMPRVEVEARQRYCQQVFDKFLKDDNILMNSVIRSLKDRFVGRLPNFVAQHTI</sequence>
<reference evidence="2" key="1">
    <citation type="journal article" date="2024" name="Proc. Natl. Acad. Sci. U.S.A.">
        <title>Extraordinary preservation of gene collinearity over three hundred million years revealed in homosporous lycophytes.</title>
        <authorList>
            <person name="Li C."/>
            <person name="Wickell D."/>
            <person name="Kuo L.Y."/>
            <person name="Chen X."/>
            <person name="Nie B."/>
            <person name="Liao X."/>
            <person name="Peng D."/>
            <person name="Ji J."/>
            <person name="Jenkins J."/>
            <person name="Williams M."/>
            <person name="Shu S."/>
            <person name="Plott C."/>
            <person name="Barry K."/>
            <person name="Rajasekar S."/>
            <person name="Grimwood J."/>
            <person name="Han X."/>
            <person name="Sun S."/>
            <person name="Hou Z."/>
            <person name="He W."/>
            <person name="Dai G."/>
            <person name="Sun C."/>
            <person name="Schmutz J."/>
            <person name="Leebens-Mack J.H."/>
            <person name="Li F.W."/>
            <person name="Wang L."/>
        </authorList>
    </citation>
    <scope>NUCLEOTIDE SEQUENCE [LARGE SCALE GENOMIC DNA]</scope>
    <source>
        <strain evidence="2">cv. PW_Plant_1</strain>
    </source>
</reference>
<dbReference type="Proteomes" id="UP001162992">
    <property type="component" value="Chromosome 1"/>
</dbReference>
<accession>A0ACC2EX80</accession>
<proteinExistence type="predicted"/>
<evidence type="ECO:0000313" key="2">
    <source>
        <dbReference type="Proteomes" id="UP001162992"/>
    </source>
</evidence>
<keyword evidence="2" id="KW-1185">Reference proteome</keyword>
<organism evidence="1 2">
    <name type="scientific">Diphasiastrum complanatum</name>
    <name type="common">Issler's clubmoss</name>
    <name type="synonym">Lycopodium complanatum</name>
    <dbReference type="NCBI Taxonomy" id="34168"/>
    <lineage>
        <taxon>Eukaryota</taxon>
        <taxon>Viridiplantae</taxon>
        <taxon>Streptophyta</taxon>
        <taxon>Embryophyta</taxon>
        <taxon>Tracheophyta</taxon>
        <taxon>Lycopodiopsida</taxon>
        <taxon>Lycopodiales</taxon>
        <taxon>Lycopodiaceae</taxon>
        <taxon>Lycopodioideae</taxon>
        <taxon>Diphasiastrum</taxon>
    </lineage>
</organism>
<evidence type="ECO:0000313" key="1">
    <source>
        <dbReference type="EMBL" id="KAJ7570985.1"/>
    </source>
</evidence>
<dbReference type="EMBL" id="CM055092">
    <property type="protein sequence ID" value="KAJ7570985.1"/>
    <property type="molecule type" value="Genomic_DNA"/>
</dbReference>
<protein>
    <submittedName>
        <fullName evidence="1">Uncharacterized protein</fullName>
    </submittedName>
</protein>
<gene>
    <name evidence="1" type="ORF">O6H91_01G143500</name>
</gene>